<organism evidence="1 2">
    <name type="scientific">Lacipirellula limnantheis</name>
    <dbReference type="NCBI Taxonomy" id="2528024"/>
    <lineage>
        <taxon>Bacteria</taxon>
        <taxon>Pseudomonadati</taxon>
        <taxon>Planctomycetota</taxon>
        <taxon>Planctomycetia</taxon>
        <taxon>Pirellulales</taxon>
        <taxon>Lacipirellulaceae</taxon>
        <taxon>Lacipirellula</taxon>
    </lineage>
</organism>
<gene>
    <name evidence="1" type="ORF">I41_24070</name>
</gene>
<dbReference type="RefSeq" id="WP_145432757.1">
    <property type="nucleotide sequence ID" value="NZ_CP036339.1"/>
</dbReference>
<protein>
    <submittedName>
        <fullName evidence="1">Uncharacterized protein</fullName>
    </submittedName>
</protein>
<keyword evidence="2" id="KW-1185">Reference proteome</keyword>
<dbReference type="EMBL" id="CP036339">
    <property type="protein sequence ID" value="QDT73218.1"/>
    <property type="molecule type" value="Genomic_DNA"/>
</dbReference>
<accession>A0A517TXV9</accession>
<evidence type="ECO:0000313" key="2">
    <source>
        <dbReference type="Proteomes" id="UP000317909"/>
    </source>
</evidence>
<evidence type="ECO:0000313" key="1">
    <source>
        <dbReference type="EMBL" id="QDT73218.1"/>
    </source>
</evidence>
<name>A0A517TXV9_9BACT</name>
<dbReference type="KEGG" id="llh:I41_24070"/>
<dbReference type="Proteomes" id="UP000317909">
    <property type="component" value="Chromosome"/>
</dbReference>
<proteinExistence type="predicted"/>
<dbReference type="OrthoDB" id="302418at2"/>
<dbReference type="AlphaFoldDB" id="A0A517TXV9"/>
<sequence>MDTTLISNANGQPDVWVVLAELPFSDLEPVHEEIRKLRHALCGSFDPATADAISFYYRGCKFRAAKRGDHIDILTSDPDCPPDILFEPLAKLISPLSRCSLSVPNDVPS</sequence>
<reference evidence="1 2" key="1">
    <citation type="submission" date="2019-02" db="EMBL/GenBank/DDBJ databases">
        <title>Deep-cultivation of Planctomycetes and their phenomic and genomic characterization uncovers novel biology.</title>
        <authorList>
            <person name="Wiegand S."/>
            <person name="Jogler M."/>
            <person name="Boedeker C."/>
            <person name="Pinto D."/>
            <person name="Vollmers J."/>
            <person name="Rivas-Marin E."/>
            <person name="Kohn T."/>
            <person name="Peeters S.H."/>
            <person name="Heuer A."/>
            <person name="Rast P."/>
            <person name="Oberbeckmann S."/>
            <person name="Bunk B."/>
            <person name="Jeske O."/>
            <person name="Meyerdierks A."/>
            <person name="Storesund J.E."/>
            <person name="Kallscheuer N."/>
            <person name="Luecker S."/>
            <person name="Lage O.M."/>
            <person name="Pohl T."/>
            <person name="Merkel B.J."/>
            <person name="Hornburger P."/>
            <person name="Mueller R.-W."/>
            <person name="Bruemmer F."/>
            <person name="Labrenz M."/>
            <person name="Spormann A.M."/>
            <person name="Op den Camp H."/>
            <person name="Overmann J."/>
            <person name="Amann R."/>
            <person name="Jetten M.S.M."/>
            <person name="Mascher T."/>
            <person name="Medema M.H."/>
            <person name="Devos D.P."/>
            <person name="Kaster A.-K."/>
            <person name="Ovreas L."/>
            <person name="Rohde M."/>
            <person name="Galperin M.Y."/>
            <person name="Jogler C."/>
        </authorList>
    </citation>
    <scope>NUCLEOTIDE SEQUENCE [LARGE SCALE GENOMIC DNA]</scope>
    <source>
        <strain evidence="1 2">I41</strain>
    </source>
</reference>